<dbReference type="EMBL" id="JAUHLN010000003">
    <property type="protein sequence ID" value="MDN4074361.1"/>
    <property type="molecule type" value="Genomic_DNA"/>
</dbReference>
<dbReference type="RefSeq" id="WP_290400495.1">
    <property type="nucleotide sequence ID" value="NZ_JAUHLN010000003.1"/>
</dbReference>
<gene>
    <name evidence="1" type="ORF">QYF49_15350</name>
</gene>
<protein>
    <submittedName>
        <fullName evidence="1">Uncharacterized protein</fullName>
    </submittedName>
</protein>
<organism evidence="1 2">
    <name type="scientific">Fictibacillus terranigra</name>
    <dbReference type="NCBI Taxonomy" id="3058424"/>
    <lineage>
        <taxon>Bacteria</taxon>
        <taxon>Bacillati</taxon>
        <taxon>Bacillota</taxon>
        <taxon>Bacilli</taxon>
        <taxon>Bacillales</taxon>
        <taxon>Fictibacillaceae</taxon>
        <taxon>Fictibacillus</taxon>
    </lineage>
</organism>
<keyword evidence="2" id="KW-1185">Reference proteome</keyword>
<sequence>MGVSKPVIKSLISDYGYEQVERNLDKQIFEEGKEPALEEKRFKEEAIRCFSDIIREKEKLQLPQFREEDFRDSEIKRIYNSLLHVDALR</sequence>
<reference evidence="1" key="1">
    <citation type="submission" date="2023-06" db="EMBL/GenBank/DDBJ databases">
        <title>Draft Genome Sequences of Representative Paenibacillus Polymyxa, Bacillus cereus, Fictibacillus sp., and Brevibacillus agri Strains Isolated from Amazonian Dark Earth.</title>
        <authorList>
            <person name="Pellegrinetti T.A."/>
            <person name="Cunha I.C.M."/>
            <person name="Chaves M.G."/>
            <person name="Freitas A.S."/>
            <person name="Silva A.V.R."/>
            <person name="Tsai S.M."/>
            <person name="Mendes L.W."/>
        </authorList>
    </citation>
    <scope>NUCLEOTIDE SEQUENCE</scope>
    <source>
        <strain evidence="1">CENA-BCM004</strain>
    </source>
</reference>
<comment type="caution">
    <text evidence="1">The sequence shown here is derived from an EMBL/GenBank/DDBJ whole genome shotgun (WGS) entry which is preliminary data.</text>
</comment>
<evidence type="ECO:0000313" key="1">
    <source>
        <dbReference type="EMBL" id="MDN4074361.1"/>
    </source>
</evidence>
<accession>A0ABT8E8Y0</accession>
<evidence type="ECO:0000313" key="2">
    <source>
        <dbReference type="Proteomes" id="UP001168694"/>
    </source>
</evidence>
<dbReference type="Proteomes" id="UP001168694">
    <property type="component" value="Unassembled WGS sequence"/>
</dbReference>
<name>A0ABT8E8Y0_9BACL</name>
<proteinExistence type="predicted"/>